<proteinExistence type="evidence at transcript level"/>
<keyword evidence="1" id="KW-0812">Transmembrane</keyword>
<reference evidence="2" key="1">
    <citation type="journal article" date="2014" name="BMC Genomics">
        <title>The Babesia bovis gene and promoter model: an update from full-length EST analysis.</title>
        <authorList>
            <person name="Yamagishi J."/>
            <person name="Wakaguri H."/>
            <person name="Yokoyama N."/>
            <person name="Yamashita R."/>
            <person name="Suzuki Y."/>
            <person name="Xuan X."/>
            <person name="Igarashi I."/>
        </authorList>
    </citation>
    <scope>NUCLEOTIDE SEQUENCE</scope>
    <source>
        <strain evidence="2">Texas</strain>
    </source>
</reference>
<evidence type="ECO:0000256" key="1">
    <source>
        <dbReference type="SAM" id="Phobius"/>
    </source>
</evidence>
<protein>
    <submittedName>
        <fullName evidence="2">Phospholipid or glycerol acyltransferase</fullName>
    </submittedName>
</protein>
<dbReference type="VEuPathDB" id="PiroplasmaDB:BBOV_I005012"/>
<dbReference type="AlphaFoldDB" id="S6BPI9"/>
<keyword evidence="1" id="KW-0472">Membrane</keyword>
<dbReference type="GO" id="GO:0016746">
    <property type="term" value="F:acyltransferase activity"/>
    <property type="evidence" value="ECO:0007669"/>
    <property type="project" value="UniProtKB-KW"/>
</dbReference>
<keyword evidence="2" id="KW-0808">Transferase</keyword>
<dbReference type="EMBL" id="AK442293">
    <property type="protein sequence ID" value="BAN66087.1"/>
    <property type="molecule type" value="mRNA"/>
</dbReference>
<feature type="transmembrane region" description="Helical" evidence="1">
    <location>
        <begin position="28"/>
        <end position="47"/>
    </location>
</feature>
<organism evidence="2">
    <name type="scientific">Babesia bovis</name>
    <dbReference type="NCBI Taxonomy" id="5865"/>
    <lineage>
        <taxon>Eukaryota</taxon>
        <taxon>Sar</taxon>
        <taxon>Alveolata</taxon>
        <taxon>Apicomplexa</taxon>
        <taxon>Aconoidasida</taxon>
        <taxon>Piroplasmida</taxon>
        <taxon>Babesiidae</taxon>
        <taxon>Babesia</taxon>
    </lineage>
</organism>
<accession>S6BPI9</accession>
<feature type="transmembrane region" description="Helical" evidence="1">
    <location>
        <begin position="59"/>
        <end position="77"/>
    </location>
</feature>
<name>S6BPI9_BABBO</name>
<keyword evidence="1" id="KW-1133">Transmembrane helix</keyword>
<sequence>MHRVTTSSWSLKAIAPRMFWQCVNNSSITYYLLPLQLMLVVLDYTYLNITFDAFPWKWWVFHTFCSPITTVFIAYWLPTIYPPGKDEIAIKGEQTCFREYALYANRVMREAILKLNPNVDRAYLQQRVVVSPTLRQKLMARLYGPVLQNNIELQMRKYAKLKK</sequence>
<keyword evidence="2" id="KW-0012">Acyltransferase</keyword>
<evidence type="ECO:0000313" key="2">
    <source>
        <dbReference type="EMBL" id="BAN66087.1"/>
    </source>
</evidence>